<dbReference type="Proteomes" id="UP000011518">
    <property type="component" value="Unassembled WGS sequence"/>
</dbReference>
<evidence type="ECO:0000313" key="3">
    <source>
        <dbReference type="Proteomes" id="UP000011518"/>
    </source>
</evidence>
<dbReference type="AlphaFoldDB" id="L9KLB4"/>
<sequence>MDASPGHLRARPFPHGTGPAAGTALCEQTRSPEQRQPSGRGRRQGRAEQARSGCHDGVGGGARGLLRACPLGVASWRLSLSDTPFCLEAPRGRSVLGKGAAAEQPVPRLHTVGCFLLVRSPRGVLPREPFLGPWVGAGNPAQPDPLCLGPNATERTRSLETAGLHSCPGEVLSRTPLTASSHGACALGSRPQQGPRVDGLRCGRQGQFYLRRARPFQPTPTPVTLESNARASPWKHLAALGVLSRTPCGMDFPQPHFGPTCSSETRHSLSGRAPLTEGYRGDVRRDEQTVAAHPALLMAQALEPNPPGHGFRCEEWGGLSRGVRNCGDMLAAPATGSPCGMCGERQGHPVCGLPGQEAPCSPHTQSLPGAGHGVGTPGCMHGEHGFSKLVWVFHTLMRNEGSSSSIPAYPGTHPATTVGVRVHTCQAQVHGRRPSQVDPDGVDVEIRYSLFLLASASPPVEQRCKQCRDEGLGLGRRGQAFTVSGTLSAVSLLRLLQPWALPGSEGHHHCVPPALLKLFWATPVRDATEATRRPGSSPQGSIRLSAVPAPDVHPEHVVRAGVLPELWTPREEHTVPTVWRRGPRP</sequence>
<keyword evidence="3" id="KW-1185">Reference proteome</keyword>
<name>L9KLB4_TUPCH</name>
<evidence type="ECO:0000256" key="1">
    <source>
        <dbReference type="SAM" id="MobiDB-lite"/>
    </source>
</evidence>
<reference evidence="3" key="2">
    <citation type="journal article" date="2013" name="Nat. Commun.">
        <title>Genome of the Chinese tree shrew.</title>
        <authorList>
            <person name="Fan Y."/>
            <person name="Huang Z.Y."/>
            <person name="Cao C.C."/>
            <person name="Chen C.S."/>
            <person name="Chen Y.X."/>
            <person name="Fan D.D."/>
            <person name="He J."/>
            <person name="Hou H.L."/>
            <person name="Hu L."/>
            <person name="Hu X.T."/>
            <person name="Jiang X.T."/>
            <person name="Lai R."/>
            <person name="Lang Y.S."/>
            <person name="Liang B."/>
            <person name="Liao S.G."/>
            <person name="Mu D."/>
            <person name="Ma Y.Y."/>
            <person name="Niu Y.Y."/>
            <person name="Sun X.Q."/>
            <person name="Xia J.Q."/>
            <person name="Xiao J."/>
            <person name="Xiong Z.Q."/>
            <person name="Xu L."/>
            <person name="Yang L."/>
            <person name="Zhang Y."/>
            <person name="Zhao W."/>
            <person name="Zhao X.D."/>
            <person name="Zheng Y.T."/>
            <person name="Zhou J.M."/>
            <person name="Zhu Y.B."/>
            <person name="Zhang G.J."/>
            <person name="Wang J."/>
            <person name="Yao Y.G."/>
        </authorList>
    </citation>
    <scope>NUCLEOTIDE SEQUENCE [LARGE SCALE GENOMIC DNA]</scope>
</reference>
<protein>
    <submittedName>
        <fullName evidence="2">Uncharacterized protein</fullName>
    </submittedName>
</protein>
<evidence type="ECO:0000313" key="2">
    <source>
        <dbReference type="EMBL" id="ELW63531.1"/>
    </source>
</evidence>
<feature type="region of interest" description="Disordered" evidence="1">
    <location>
        <begin position="1"/>
        <end position="57"/>
    </location>
</feature>
<proteinExistence type="predicted"/>
<gene>
    <name evidence="2" type="ORF">TREES_T100020687</name>
</gene>
<dbReference type="EMBL" id="KB320773">
    <property type="protein sequence ID" value="ELW63531.1"/>
    <property type="molecule type" value="Genomic_DNA"/>
</dbReference>
<dbReference type="InParanoid" id="L9KLB4"/>
<reference evidence="3" key="1">
    <citation type="submission" date="2012-07" db="EMBL/GenBank/DDBJ databases">
        <title>Genome of the Chinese tree shrew, a rising model animal genetically related to primates.</title>
        <authorList>
            <person name="Zhang G."/>
            <person name="Fan Y."/>
            <person name="Yao Y."/>
            <person name="Huang Z."/>
        </authorList>
    </citation>
    <scope>NUCLEOTIDE SEQUENCE [LARGE SCALE GENOMIC DNA]</scope>
</reference>
<organism evidence="2 3">
    <name type="scientific">Tupaia chinensis</name>
    <name type="common">Chinese tree shrew</name>
    <name type="synonym">Tupaia belangeri chinensis</name>
    <dbReference type="NCBI Taxonomy" id="246437"/>
    <lineage>
        <taxon>Eukaryota</taxon>
        <taxon>Metazoa</taxon>
        <taxon>Chordata</taxon>
        <taxon>Craniata</taxon>
        <taxon>Vertebrata</taxon>
        <taxon>Euteleostomi</taxon>
        <taxon>Mammalia</taxon>
        <taxon>Eutheria</taxon>
        <taxon>Euarchontoglires</taxon>
        <taxon>Scandentia</taxon>
        <taxon>Tupaiidae</taxon>
        <taxon>Tupaia</taxon>
    </lineage>
</organism>
<accession>L9KLB4</accession>